<dbReference type="GO" id="GO:0016853">
    <property type="term" value="F:isomerase activity"/>
    <property type="evidence" value="ECO:0007669"/>
    <property type="project" value="UniProtKB-KW"/>
</dbReference>
<feature type="compositionally biased region" description="Basic and acidic residues" evidence="1">
    <location>
        <begin position="93"/>
        <end position="105"/>
    </location>
</feature>
<accession>A0ABQ8Y839</accession>
<dbReference type="EMBL" id="JAOAOG010000197">
    <property type="protein sequence ID" value="KAJ6240971.1"/>
    <property type="molecule type" value="Genomic_DNA"/>
</dbReference>
<keyword evidence="3" id="KW-1185">Reference proteome</keyword>
<feature type="compositionally biased region" description="Basic and acidic residues" evidence="1">
    <location>
        <begin position="135"/>
        <end position="154"/>
    </location>
</feature>
<keyword evidence="2" id="KW-0413">Isomerase</keyword>
<gene>
    <name evidence="2" type="ORF">M0813_23620</name>
</gene>
<feature type="compositionally biased region" description="Acidic residues" evidence="1">
    <location>
        <begin position="123"/>
        <end position="134"/>
    </location>
</feature>
<feature type="compositionally biased region" description="Polar residues" evidence="1">
    <location>
        <begin position="76"/>
        <end position="91"/>
    </location>
</feature>
<evidence type="ECO:0000256" key="1">
    <source>
        <dbReference type="SAM" id="MobiDB-lite"/>
    </source>
</evidence>
<organism evidence="2 3">
    <name type="scientific">Anaeramoeba flamelloides</name>
    <dbReference type="NCBI Taxonomy" id="1746091"/>
    <lineage>
        <taxon>Eukaryota</taxon>
        <taxon>Metamonada</taxon>
        <taxon>Anaeramoebidae</taxon>
        <taxon>Anaeramoeba</taxon>
    </lineage>
</organism>
<reference evidence="2" key="1">
    <citation type="submission" date="2022-08" db="EMBL/GenBank/DDBJ databases">
        <title>Novel sulfate-reducing endosymbionts in the free-living metamonad Anaeramoeba.</title>
        <authorList>
            <person name="Jerlstrom-Hultqvist J."/>
            <person name="Cepicka I."/>
            <person name="Gallot-Lavallee L."/>
            <person name="Salas-Leiva D."/>
            <person name="Curtis B.A."/>
            <person name="Zahonova K."/>
            <person name="Pipaliya S."/>
            <person name="Dacks J."/>
            <person name="Roger A.J."/>
        </authorList>
    </citation>
    <scope>NUCLEOTIDE SEQUENCE</scope>
    <source>
        <strain evidence="2">Schooner1</strain>
    </source>
</reference>
<proteinExistence type="predicted"/>
<protein>
    <submittedName>
        <fullName evidence="2">Peptidyl-prolyl cis-trans isomerase cyp63</fullName>
    </submittedName>
</protein>
<evidence type="ECO:0000313" key="2">
    <source>
        <dbReference type="EMBL" id="KAJ6240971.1"/>
    </source>
</evidence>
<evidence type="ECO:0000313" key="3">
    <source>
        <dbReference type="Proteomes" id="UP001150062"/>
    </source>
</evidence>
<feature type="region of interest" description="Disordered" evidence="1">
    <location>
        <begin position="123"/>
        <end position="154"/>
    </location>
</feature>
<sequence>MGKYHSKENYKDSVSLVFDVNNPLEKELFSLITLNSKTNQTIKTVPEKTKKSQQQTPDPISTNESKNEIQQENDSKISSNTTVTHKTQSDNLEAEKEKEKEKEKKVVIESKKAKKEFEYGIDFESEEEEEEEEEKKEKGNSNKNDRNKQAKRVTEEMNHVKDILVNKKYLESLKNLDEEQLKDLYQKLSVEDSEYKLILKENSLRNKNESSPSVIIPKYLIAFFNPFLYRVEERFTKSDFLLLKDTLQKSTDFIKSHLQDYHSTLLKDYKLFLCENENFVKEFIRTISFVNFDTILNETLITNKITEIIRGLETKSKWFEKDVIEELIPKFIKHFLYLILHLLVYNKDLEFIYFNEEEEIDEEKLTFFGEEEENSEEFVQIFPLITEMENTVQHAIAFRIDPDIEMDLNEDRQD</sequence>
<comment type="caution">
    <text evidence="2">The sequence shown here is derived from an EMBL/GenBank/DDBJ whole genome shotgun (WGS) entry which is preliminary data.</text>
</comment>
<feature type="region of interest" description="Disordered" evidence="1">
    <location>
        <begin position="37"/>
        <end position="105"/>
    </location>
</feature>
<feature type="compositionally biased region" description="Basic and acidic residues" evidence="1">
    <location>
        <begin position="65"/>
        <end position="75"/>
    </location>
</feature>
<name>A0ABQ8Y839_9EUKA</name>
<feature type="compositionally biased region" description="Polar residues" evidence="1">
    <location>
        <begin position="52"/>
        <end position="64"/>
    </location>
</feature>
<dbReference type="Proteomes" id="UP001150062">
    <property type="component" value="Unassembled WGS sequence"/>
</dbReference>